<dbReference type="EMBL" id="NISJ01000004">
    <property type="protein sequence ID" value="OWQ97918.1"/>
    <property type="molecule type" value="Genomic_DNA"/>
</dbReference>
<keyword evidence="2" id="KW-1133">Transmembrane helix</keyword>
<protein>
    <submittedName>
        <fullName evidence="3">Uncharacterized protein</fullName>
    </submittedName>
</protein>
<keyword evidence="4" id="KW-1185">Reference proteome</keyword>
<proteinExistence type="predicted"/>
<organism evidence="3 4">
    <name type="scientific">Sphingopyxis witflariensis</name>
    <dbReference type="NCBI Taxonomy" id="173675"/>
    <lineage>
        <taxon>Bacteria</taxon>
        <taxon>Pseudomonadati</taxon>
        <taxon>Pseudomonadota</taxon>
        <taxon>Alphaproteobacteria</taxon>
        <taxon>Sphingomonadales</taxon>
        <taxon>Sphingomonadaceae</taxon>
        <taxon>Sphingopyxis</taxon>
    </lineage>
</organism>
<evidence type="ECO:0000256" key="2">
    <source>
        <dbReference type="SAM" id="Phobius"/>
    </source>
</evidence>
<sequence length="285" mass="30386">MEYASENSDTPMWKTLLRSLRPAMPAVIGAAALTFLFAAVMPFSWVAGISWNLYLDRLSDLFVQPIGNGGRLALALGMAAIAALIAGIVALLVAKPEENGFSALRRHKRRRDEREAAYDDALPRRRADLHPDDPPRPPIRAGRDLPAEGLGPLIMPLANEAYDDVDIAFADPATDEYDYGDELMLADLAPAEPAPTGDEPWLQPAEMATASAAVTPEPVDNSLSALVARLEAGLARRREAEPVAAAPAAIAVPDAPITAPNVTQVDFALEAALGTLQRMTRHAAG</sequence>
<dbReference type="RefSeq" id="WP_088472531.1">
    <property type="nucleotide sequence ID" value="NZ_NISJ01000004.1"/>
</dbReference>
<dbReference type="Proteomes" id="UP000197097">
    <property type="component" value="Unassembled WGS sequence"/>
</dbReference>
<dbReference type="OrthoDB" id="7450418at2"/>
<evidence type="ECO:0000256" key="1">
    <source>
        <dbReference type="SAM" id="MobiDB-lite"/>
    </source>
</evidence>
<feature type="region of interest" description="Disordered" evidence="1">
    <location>
        <begin position="112"/>
        <end position="145"/>
    </location>
</feature>
<keyword evidence="2" id="KW-0472">Membrane</keyword>
<dbReference type="AlphaFoldDB" id="A0A246JXV4"/>
<comment type="caution">
    <text evidence="3">The sequence shown here is derived from an EMBL/GenBank/DDBJ whole genome shotgun (WGS) entry which is preliminary data.</text>
</comment>
<gene>
    <name evidence="3" type="ORF">CDQ91_09800</name>
</gene>
<evidence type="ECO:0000313" key="4">
    <source>
        <dbReference type="Proteomes" id="UP000197097"/>
    </source>
</evidence>
<reference evidence="3 4" key="1">
    <citation type="journal article" date="2002" name="Int. J. Syst. Evol. Microbiol.">
        <title>Sphingopyxis witflariensis sp. nov., isolated from activated sludge.</title>
        <authorList>
            <person name="Kampfer P."/>
            <person name="Witzenberger R."/>
            <person name="Denner E.B."/>
            <person name="Busse H.J."/>
            <person name="Neef A."/>
        </authorList>
    </citation>
    <scope>NUCLEOTIDE SEQUENCE [LARGE SCALE GENOMIC DNA]</scope>
    <source>
        <strain evidence="3 4">DSM 14551</strain>
    </source>
</reference>
<name>A0A246JXV4_9SPHN</name>
<evidence type="ECO:0000313" key="3">
    <source>
        <dbReference type="EMBL" id="OWQ97918.1"/>
    </source>
</evidence>
<keyword evidence="2" id="KW-0812">Transmembrane</keyword>
<feature type="transmembrane region" description="Helical" evidence="2">
    <location>
        <begin position="71"/>
        <end position="94"/>
    </location>
</feature>
<accession>A0A246JXV4</accession>
<feature type="transmembrane region" description="Helical" evidence="2">
    <location>
        <begin position="26"/>
        <end position="51"/>
    </location>
</feature>